<feature type="transmembrane region" description="Helical" evidence="7">
    <location>
        <begin position="197"/>
        <end position="216"/>
    </location>
</feature>
<name>A0ABS5YE38_9GAMM</name>
<dbReference type="EMBL" id="JAFJYC010000002">
    <property type="protein sequence ID" value="MBT9432854.1"/>
    <property type="molecule type" value="Genomic_DNA"/>
</dbReference>
<protein>
    <submittedName>
        <fullName evidence="9">MHS family MFS transporter</fullName>
    </submittedName>
</protein>
<dbReference type="CDD" id="cd17369">
    <property type="entry name" value="MFS_ShiA_like"/>
    <property type="match status" value="1"/>
</dbReference>
<keyword evidence="2" id="KW-0813">Transport</keyword>
<gene>
    <name evidence="9" type="ORF">JZM24_13250</name>
</gene>
<dbReference type="RefSeq" id="WP_215670223.1">
    <property type="nucleotide sequence ID" value="NZ_JAFJYC010000002.1"/>
</dbReference>
<accession>A0ABS5YE38</accession>
<evidence type="ECO:0000256" key="4">
    <source>
        <dbReference type="ARBA" id="ARBA00022692"/>
    </source>
</evidence>
<feature type="transmembrane region" description="Helical" evidence="7">
    <location>
        <begin position="412"/>
        <end position="430"/>
    </location>
</feature>
<evidence type="ECO:0000256" key="3">
    <source>
        <dbReference type="ARBA" id="ARBA00022475"/>
    </source>
</evidence>
<dbReference type="PANTHER" id="PTHR43045">
    <property type="entry name" value="SHIKIMATE TRANSPORTER"/>
    <property type="match status" value="1"/>
</dbReference>
<feature type="transmembrane region" description="Helical" evidence="7">
    <location>
        <begin position="286"/>
        <end position="305"/>
    </location>
</feature>
<feature type="transmembrane region" description="Helical" evidence="7">
    <location>
        <begin position="61"/>
        <end position="84"/>
    </location>
</feature>
<evidence type="ECO:0000256" key="1">
    <source>
        <dbReference type="ARBA" id="ARBA00004651"/>
    </source>
</evidence>
<sequence>MNVRETMPDTLAEQAISNHEIRKVVTASVMGTIIEYYDFTLYTTATALVFNKIFFPGESPLIGSLAAFATYFVGYCARPLGGVLFGHFGDRVGRKITLMITLMIMGIGTLLIGLIPPYAQIGVWAPVALVLLRCLQGIGIGGEYGGGMTMVVEHSPPGRSGFYSALMHIGVPAGFLLPIIAITLLNAFMDQQTFLSWGWRMPFLFSVVLLGVGLFIRSQISEPPAFKKIQREGSQASVPVLEALRHHLTTILLGIGAKIAESGLFNIYAVFAISYCVNVLSLSSQVILYGILLACLLECFTLPLFGHLADRYGKKRVYLAGMIGQVLLAWPFMLMLASGHLGLIYLAIALGLELGHGSTFGAQGAFFSGLFPARIRYSGLSLVQQIGPILGGGLSPMIATALLVGWHNNGLIAGYMALMAVISALCALRLREDNAPTDRL</sequence>
<keyword evidence="5 7" id="KW-1133">Transmembrane helix</keyword>
<dbReference type="InterPro" id="IPR011701">
    <property type="entry name" value="MFS"/>
</dbReference>
<dbReference type="InterPro" id="IPR020846">
    <property type="entry name" value="MFS_dom"/>
</dbReference>
<feature type="domain" description="Major facilitator superfamily (MFS) profile" evidence="8">
    <location>
        <begin position="24"/>
        <end position="435"/>
    </location>
</feature>
<dbReference type="Pfam" id="PF07690">
    <property type="entry name" value="MFS_1"/>
    <property type="match status" value="1"/>
</dbReference>
<proteinExistence type="predicted"/>
<keyword evidence="10" id="KW-1185">Reference proteome</keyword>
<keyword evidence="3" id="KW-1003">Cell membrane</keyword>
<evidence type="ECO:0000256" key="2">
    <source>
        <dbReference type="ARBA" id="ARBA00022448"/>
    </source>
</evidence>
<evidence type="ECO:0000256" key="6">
    <source>
        <dbReference type="ARBA" id="ARBA00023136"/>
    </source>
</evidence>
<dbReference type="PANTHER" id="PTHR43045:SF1">
    <property type="entry name" value="SHIKIMATE TRANSPORTER"/>
    <property type="match status" value="1"/>
</dbReference>
<feature type="transmembrane region" description="Helical" evidence="7">
    <location>
        <begin position="96"/>
        <end position="115"/>
    </location>
</feature>
<evidence type="ECO:0000256" key="5">
    <source>
        <dbReference type="ARBA" id="ARBA00022989"/>
    </source>
</evidence>
<organism evidence="9 10">
    <name type="scientific">Candidatus Sodalis endolongispinus</name>
    <dbReference type="NCBI Taxonomy" id="2812662"/>
    <lineage>
        <taxon>Bacteria</taxon>
        <taxon>Pseudomonadati</taxon>
        <taxon>Pseudomonadota</taxon>
        <taxon>Gammaproteobacteria</taxon>
        <taxon>Enterobacterales</taxon>
        <taxon>Bruguierivoracaceae</taxon>
        <taxon>Sodalis</taxon>
    </lineage>
</organism>
<evidence type="ECO:0000259" key="8">
    <source>
        <dbReference type="PROSITE" id="PS50850"/>
    </source>
</evidence>
<dbReference type="Gene3D" id="1.20.1250.20">
    <property type="entry name" value="MFS general substrate transporter like domains"/>
    <property type="match status" value="2"/>
</dbReference>
<feature type="transmembrane region" description="Helical" evidence="7">
    <location>
        <begin position="121"/>
        <end position="141"/>
    </location>
</feature>
<evidence type="ECO:0000313" key="9">
    <source>
        <dbReference type="EMBL" id="MBT9432854.1"/>
    </source>
</evidence>
<comment type="subcellular location">
    <subcellularLocation>
        <location evidence="1">Cell membrane</location>
        <topology evidence="1">Multi-pass membrane protein</topology>
    </subcellularLocation>
</comment>
<feature type="transmembrane region" description="Helical" evidence="7">
    <location>
        <begin position="162"/>
        <end position="185"/>
    </location>
</feature>
<evidence type="ECO:0000256" key="7">
    <source>
        <dbReference type="SAM" id="Phobius"/>
    </source>
</evidence>
<dbReference type="SUPFAM" id="SSF103473">
    <property type="entry name" value="MFS general substrate transporter"/>
    <property type="match status" value="1"/>
</dbReference>
<evidence type="ECO:0000313" key="10">
    <source>
        <dbReference type="Proteomes" id="UP000811282"/>
    </source>
</evidence>
<reference evidence="9 10" key="1">
    <citation type="journal article" date="2021" name="Genome Biol. Evol.">
        <title>The evolution of interdependence in a four-way mealybug symbiosis.</title>
        <authorList>
            <person name="Garber A.I."/>
            <person name="Kupper M."/>
            <person name="Laetsch D.R."/>
            <person name="Weldon S.R."/>
            <person name="Ladinsky M.S."/>
            <person name="Bjorkman P.J."/>
            <person name="McCutcheon J.P."/>
        </authorList>
    </citation>
    <scope>NUCLEOTIDE SEQUENCE [LARGE SCALE GENOMIC DNA]</scope>
    <source>
        <strain evidence="9">SOD</strain>
    </source>
</reference>
<keyword evidence="6 7" id="KW-0472">Membrane</keyword>
<keyword evidence="4 7" id="KW-0812">Transmembrane</keyword>
<dbReference type="InterPro" id="IPR036259">
    <property type="entry name" value="MFS_trans_sf"/>
</dbReference>
<dbReference type="PROSITE" id="PS50850">
    <property type="entry name" value="MFS"/>
    <property type="match status" value="1"/>
</dbReference>
<comment type="caution">
    <text evidence="9">The sequence shown here is derived from an EMBL/GenBank/DDBJ whole genome shotgun (WGS) entry which is preliminary data.</text>
</comment>
<dbReference type="Proteomes" id="UP000811282">
    <property type="component" value="Unassembled WGS sequence"/>
</dbReference>